<evidence type="ECO:0000313" key="3">
    <source>
        <dbReference type="EMBL" id="REA64040.1"/>
    </source>
</evidence>
<name>A0A3D8YHL1_9BACT</name>
<keyword evidence="1" id="KW-0175">Coiled coil</keyword>
<gene>
    <name evidence="3" type="ORF">DSL64_00285</name>
</gene>
<proteinExistence type="predicted"/>
<reference evidence="3 4" key="1">
    <citation type="submission" date="2018-07" db="EMBL/GenBank/DDBJ databases">
        <title>Dyadobacter roseus sp. nov., isolated from rose rhizosphere soil.</title>
        <authorList>
            <person name="Chen L."/>
        </authorList>
    </citation>
    <scope>NUCLEOTIDE SEQUENCE [LARGE SCALE GENOMIC DNA]</scope>
    <source>
        <strain evidence="3 4">RS19</strain>
    </source>
</reference>
<evidence type="ECO:0000256" key="1">
    <source>
        <dbReference type="SAM" id="Coils"/>
    </source>
</evidence>
<dbReference type="InterPro" id="IPR007139">
    <property type="entry name" value="DUF349"/>
</dbReference>
<dbReference type="Pfam" id="PF03993">
    <property type="entry name" value="DUF349"/>
    <property type="match status" value="5"/>
</dbReference>
<accession>A0A3D8YHL1</accession>
<feature type="region of interest" description="Disordered" evidence="2">
    <location>
        <begin position="1"/>
        <end position="25"/>
    </location>
</feature>
<dbReference type="EMBL" id="QNUL01000001">
    <property type="protein sequence ID" value="REA64040.1"/>
    <property type="molecule type" value="Genomic_DNA"/>
</dbReference>
<sequence>MAQEQNEGVESNEQEDLTPKTIDTLDIDLNTELAEEHEEESASDVDYSQLSKEQLVKLLENELAAVQGEGSKPALLKKAESVVREIRPVLDQIKQTERENALKSFVEENGEEDGFEFKYDADIQRIDALGREIRGLKNAYYQGQEKEKEKNFNVKTALLQKLRELLEDEGSKETDASGLKSSWEEFKKIQEEWKNAGNIASPHNGTLWATYNALIDRYFSNRNIYFELKELDRRRNAELKAELCEKVEDLGKSLENRPMSREILNDANHIFEEYKHLGPAPKEDQEKLWQRFKVAMDVLYDAQREQFAEQKKSMQENYEQKAKIYDQIVPFTSYNSGSIKEWNAKTKEIMAFQDQWVALKGIMPREEGKELSKKFWASLKTFFNNKGEFFRQLESKREQNLEQKNQLCEEAEAILASGEDSASNTQKIIELQKRWKGVGQVPEKFKDTIYDRFKKACDAYFDQKRAKNKEVEEGFEENLKKKTDLIERIEAAANDKVESTLNLLSAFKSEWSSIGFVPKKDMQTIQKRYIGAINTYVSAIGQLSTKEKEQAVLESEVELVRDGGDSSRNLVRKEGDIRRKVTQLENDISLWQNNIEFFAKSKTSDKLKADFERKINNALEQLNELKHQLSIIQEAI</sequence>
<dbReference type="RefSeq" id="WP_115828648.1">
    <property type="nucleotide sequence ID" value="NZ_QNUL01000001.1"/>
</dbReference>
<dbReference type="OrthoDB" id="5422202at2"/>
<comment type="caution">
    <text evidence="3">The sequence shown here is derived from an EMBL/GenBank/DDBJ whole genome shotgun (WGS) entry which is preliminary data.</text>
</comment>
<feature type="coiled-coil region" evidence="1">
    <location>
        <begin position="608"/>
        <end position="635"/>
    </location>
</feature>
<dbReference type="AlphaFoldDB" id="A0A3D8YHL1"/>
<dbReference type="Proteomes" id="UP000256373">
    <property type="component" value="Unassembled WGS sequence"/>
</dbReference>
<evidence type="ECO:0000313" key="4">
    <source>
        <dbReference type="Proteomes" id="UP000256373"/>
    </source>
</evidence>
<evidence type="ECO:0000256" key="2">
    <source>
        <dbReference type="SAM" id="MobiDB-lite"/>
    </source>
</evidence>
<organism evidence="3 4">
    <name type="scientific">Dyadobacter luteus</name>
    <dbReference type="NCBI Taxonomy" id="2259619"/>
    <lineage>
        <taxon>Bacteria</taxon>
        <taxon>Pseudomonadati</taxon>
        <taxon>Bacteroidota</taxon>
        <taxon>Cytophagia</taxon>
        <taxon>Cytophagales</taxon>
        <taxon>Spirosomataceae</taxon>
        <taxon>Dyadobacter</taxon>
    </lineage>
</organism>
<keyword evidence="4" id="KW-1185">Reference proteome</keyword>
<protein>
    <submittedName>
        <fullName evidence="3">DUF349 domain-containing protein</fullName>
    </submittedName>
</protein>